<dbReference type="GO" id="GO:0007165">
    <property type="term" value="P:signal transduction"/>
    <property type="evidence" value="ECO:0007669"/>
    <property type="project" value="TreeGrafter"/>
</dbReference>
<dbReference type="GO" id="GO:0006508">
    <property type="term" value="P:proteolysis"/>
    <property type="evidence" value="ECO:0007669"/>
    <property type="project" value="InterPro"/>
</dbReference>
<dbReference type="PANTHER" id="PTHR32060">
    <property type="entry name" value="TAIL-SPECIFIC PROTEASE"/>
    <property type="match status" value="1"/>
</dbReference>
<dbReference type="GO" id="GO:0008236">
    <property type="term" value="F:serine-type peptidase activity"/>
    <property type="evidence" value="ECO:0007669"/>
    <property type="project" value="InterPro"/>
</dbReference>
<dbReference type="AlphaFoldDB" id="A0A6N8HFL0"/>
<dbReference type="EMBL" id="WOWP01000049">
    <property type="protein sequence ID" value="MUV04488.1"/>
    <property type="molecule type" value="Genomic_DNA"/>
</dbReference>
<dbReference type="PANTHER" id="PTHR32060:SF30">
    <property type="entry name" value="CARBOXY-TERMINAL PROCESSING PROTEASE CTPA"/>
    <property type="match status" value="1"/>
</dbReference>
<organism evidence="2 3">
    <name type="scientific">Flavobacterium rakeshii</name>
    <dbReference type="NCBI Taxonomy" id="1038845"/>
    <lineage>
        <taxon>Bacteria</taxon>
        <taxon>Pseudomonadati</taxon>
        <taxon>Bacteroidota</taxon>
        <taxon>Flavobacteriia</taxon>
        <taxon>Flavobacteriales</taxon>
        <taxon>Flavobacteriaceae</taxon>
        <taxon>Flavobacterium</taxon>
    </lineage>
</organism>
<dbReference type="GO" id="GO:0004175">
    <property type="term" value="F:endopeptidase activity"/>
    <property type="evidence" value="ECO:0007669"/>
    <property type="project" value="TreeGrafter"/>
</dbReference>
<reference evidence="2 3" key="1">
    <citation type="submission" date="2019-12" db="EMBL/GenBank/DDBJ databases">
        <authorList>
            <person name="Sun J.-Q."/>
        </authorList>
    </citation>
    <scope>NUCLEOTIDE SEQUENCE [LARGE SCALE GENOMIC DNA]</scope>
    <source>
        <strain evidence="2 3">JCM 17928</strain>
    </source>
</reference>
<dbReference type="GO" id="GO:0030288">
    <property type="term" value="C:outer membrane-bounded periplasmic space"/>
    <property type="evidence" value="ECO:0007669"/>
    <property type="project" value="TreeGrafter"/>
</dbReference>
<comment type="caution">
    <text evidence="2">The sequence shown here is derived from an EMBL/GenBank/DDBJ whole genome shotgun (WGS) entry which is preliminary data.</text>
</comment>
<dbReference type="Gene3D" id="3.30.750.44">
    <property type="match status" value="1"/>
</dbReference>
<dbReference type="SMART" id="SM00245">
    <property type="entry name" value="TSPc"/>
    <property type="match status" value="1"/>
</dbReference>
<evidence type="ECO:0000259" key="1">
    <source>
        <dbReference type="SMART" id="SM00245"/>
    </source>
</evidence>
<dbReference type="InterPro" id="IPR029045">
    <property type="entry name" value="ClpP/crotonase-like_dom_sf"/>
</dbReference>
<feature type="domain" description="Tail specific protease" evidence="1">
    <location>
        <begin position="522"/>
        <end position="710"/>
    </location>
</feature>
<name>A0A6N8HFL0_9FLAO</name>
<dbReference type="OrthoDB" id="5379939at2"/>
<evidence type="ECO:0000313" key="2">
    <source>
        <dbReference type="EMBL" id="MUV04488.1"/>
    </source>
</evidence>
<proteinExistence type="predicted"/>
<dbReference type="SUPFAM" id="SSF52096">
    <property type="entry name" value="ClpP/crotonase"/>
    <property type="match status" value="1"/>
</dbReference>
<dbReference type="RefSeq" id="WP_157483687.1">
    <property type="nucleotide sequence ID" value="NZ_WOWP01000049.1"/>
</dbReference>
<dbReference type="Pfam" id="PF03572">
    <property type="entry name" value="Peptidase_S41"/>
    <property type="match status" value="1"/>
</dbReference>
<keyword evidence="3" id="KW-1185">Reference proteome</keyword>
<dbReference type="Gene3D" id="3.90.226.10">
    <property type="entry name" value="2-enoyl-CoA Hydratase, Chain A, domain 1"/>
    <property type="match status" value="1"/>
</dbReference>
<dbReference type="InterPro" id="IPR005151">
    <property type="entry name" value="Tail-specific_protease"/>
</dbReference>
<evidence type="ECO:0000313" key="3">
    <source>
        <dbReference type="Proteomes" id="UP000433945"/>
    </source>
</evidence>
<protein>
    <recommendedName>
        <fullName evidence="1">Tail specific protease domain-containing protein</fullName>
    </recommendedName>
</protein>
<gene>
    <name evidence="2" type="ORF">GN157_12285</name>
</gene>
<dbReference type="Proteomes" id="UP000433945">
    <property type="component" value="Unassembled WGS sequence"/>
</dbReference>
<sequence>MINIAKQSLVKQCFKKTFILSVFILTSSFTFGQNAFEIQKLQDFAKLYGVVRYFHPSDEASLIDWKAFAVHGVNEISKAKTKQDFKEKLNELFLPVAPSISFTNNFYKWGSEAKYPVYWIHNGLGLDTNSSNMYSGERFNKTRANFSLKSAGLFLPFNIEKGKAIKLVYEVNTKGFSSGIIKLFDKNNKLITHAVNSKISNTGGQWETRELLINNFNNLSRLLIGLFSEEGDSSFRNLKLTVTNVNNETTTVNLPLFTYKNWFAEPKADYLIRKENQLTVLGMARSEQLRKTEDNLPLNPFFTLHLSIGDVIVPTVVYANKEQTLPIVKSQLFERLQNKIASIDKNEFNTNVSIANIVVLWNAFRHFYPYFNEVNLDWDALLSFGLENAFNSSTKNEHSLTLEKFTEKFKDAHINVRNKDIDTPIDDVYATPVKFTINDGELTVKNLLHGVSGLEKGDVIKEINGIPVNRFLDSISQYISGSKQWKEVRLLERLNFGLKDSHINVKTTLGKEMILERNVSYSRNLDFYSKAGTHDKYKEINSSIFYINLNQLSSKEVDSLIPTINNYKGLIIDLRGYPKDRFHRILSYLQVSDTAKWMCRQRFLEPEFNNIEEYCSGYGLNRHKSKTVLKTKNVLLVDKTTLSNAEFLAQYIKHYNLATVIGKPTAGANGNVNSIALLGNFRVSFTGMKVKNPDGSQFHSIGVIPDVLVIESVTDIKQDNDAFINEAIKTLTH</sequence>
<accession>A0A6N8HFL0</accession>